<accession>A0A7Z9DZR9</accession>
<evidence type="ECO:0000313" key="4">
    <source>
        <dbReference type="EMBL" id="VXD19829.1"/>
    </source>
</evidence>
<evidence type="ECO:0000313" key="3">
    <source>
        <dbReference type="EMBL" id="VXD15491.1"/>
    </source>
</evidence>
<dbReference type="RefSeq" id="WP_083616422.1">
    <property type="nucleotide sequence ID" value="NZ_LR734983.1"/>
</dbReference>
<gene>
    <name evidence="2" type="ORF">PL9631_1220002</name>
    <name evidence="3" type="ORF">PL9631_140006</name>
    <name evidence="4" type="ORF">PL9631_470002</name>
</gene>
<comment type="caution">
    <text evidence="2">The sequence shown here is derived from an EMBL/GenBank/DDBJ whole genome shotgun (WGS) entry which is preliminary data.</text>
</comment>
<dbReference type="EMBL" id="CZCS02000027">
    <property type="protein sequence ID" value="VXD15382.1"/>
    <property type="molecule type" value="Genomic_DNA"/>
</dbReference>
<evidence type="ECO:0000256" key="1">
    <source>
        <dbReference type="SAM" id="MobiDB-lite"/>
    </source>
</evidence>
<keyword evidence="5" id="KW-1185">Reference proteome</keyword>
<dbReference type="OrthoDB" id="495666at2"/>
<reference evidence="2 5" key="1">
    <citation type="submission" date="2019-10" db="EMBL/GenBank/DDBJ databases">
        <authorList>
            <consortium name="Genoscope - CEA"/>
            <person name="William W."/>
        </authorList>
    </citation>
    <scope>NUCLEOTIDE SEQUENCE [LARGE SCALE GENOMIC DNA]</scope>
    <source>
        <strain evidence="2">BBR_PRJEB10994</strain>
    </source>
</reference>
<proteinExistence type="predicted"/>
<dbReference type="AlphaFoldDB" id="A0A7Z9DZR9"/>
<name>A0A7Z9DZR9_9CYAN</name>
<feature type="compositionally biased region" description="Basic and acidic residues" evidence="1">
    <location>
        <begin position="114"/>
        <end position="127"/>
    </location>
</feature>
<evidence type="ECO:0000313" key="2">
    <source>
        <dbReference type="EMBL" id="VXD15382.1"/>
    </source>
</evidence>
<feature type="region of interest" description="Disordered" evidence="1">
    <location>
        <begin position="96"/>
        <end position="127"/>
    </location>
</feature>
<evidence type="ECO:0000313" key="5">
    <source>
        <dbReference type="Proteomes" id="UP000182190"/>
    </source>
</evidence>
<protein>
    <submittedName>
        <fullName evidence="2">Uncharacterized protein</fullName>
    </submittedName>
</protein>
<dbReference type="Proteomes" id="UP000182190">
    <property type="component" value="Unassembled WGS sequence"/>
</dbReference>
<organism evidence="2 5">
    <name type="scientific">Planktothrix paucivesiculata PCC 9631</name>
    <dbReference type="NCBI Taxonomy" id="671071"/>
    <lineage>
        <taxon>Bacteria</taxon>
        <taxon>Bacillati</taxon>
        <taxon>Cyanobacteriota</taxon>
        <taxon>Cyanophyceae</taxon>
        <taxon>Oscillatoriophycideae</taxon>
        <taxon>Oscillatoriales</taxon>
        <taxon>Microcoleaceae</taxon>
        <taxon>Planktothrix</taxon>
    </lineage>
</organism>
<sequence>MSILIQTKAQKTTSILVDCFRILAWQHYKSTNKGLRIEGKEINGLELYEIFKTEWLKHEINKMDLAKVQKFIKDMGYTEDELMEIRSDYYQQKSNYQAKESKSTESKVNQLKQKYQEADSEYEPKPF</sequence>
<dbReference type="EMBL" id="CZCS02000046">
    <property type="protein sequence ID" value="VXD15491.1"/>
    <property type="molecule type" value="Genomic_DNA"/>
</dbReference>
<dbReference type="EMBL" id="CZCS02000187">
    <property type="protein sequence ID" value="VXD19829.1"/>
    <property type="molecule type" value="Genomic_DNA"/>
</dbReference>